<dbReference type="InterPro" id="IPR034704">
    <property type="entry name" value="Ribosomal_bL28/bL31-like_sf"/>
</dbReference>
<comment type="caution">
    <text evidence="6">The sequence shown here is derived from an EMBL/GenBank/DDBJ whole genome shotgun (WGS) entry which is preliminary data.</text>
</comment>
<dbReference type="GO" id="GO:0003735">
    <property type="term" value="F:structural constituent of ribosome"/>
    <property type="evidence" value="ECO:0007669"/>
    <property type="project" value="InterPro"/>
</dbReference>
<keyword evidence="2 6" id="KW-0689">Ribosomal protein</keyword>
<proteinExistence type="inferred from homology"/>
<dbReference type="AlphaFoldDB" id="A0A0K9NJ79"/>
<keyword evidence="7" id="KW-1185">Reference proteome</keyword>
<organism evidence="6 7">
    <name type="scientific">Zostera marina</name>
    <name type="common">Eelgrass</name>
    <dbReference type="NCBI Taxonomy" id="29655"/>
    <lineage>
        <taxon>Eukaryota</taxon>
        <taxon>Viridiplantae</taxon>
        <taxon>Streptophyta</taxon>
        <taxon>Embryophyta</taxon>
        <taxon>Tracheophyta</taxon>
        <taxon>Spermatophyta</taxon>
        <taxon>Magnoliopsida</taxon>
        <taxon>Liliopsida</taxon>
        <taxon>Zosteraceae</taxon>
        <taxon>Zostera</taxon>
    </lineage>
</organism>
<dbReference type="InterPro" id="IPR002150">
    <property type="entry name" value="Ribosomal_bL31"/>
</dbReference>
<dbReference type="Pfam" id="PF01197">
    <property type="entry name" value="Ribosomal_L31"/>
    <property type="match status" value="1"/>
</dbReference>
<dbReference type="SUPFAM" id="SSF143800">
    <property type="entry name" value="L28p-like"/>
    <property type="match status" value="1"/>
</dbReference>
<dbReference type="EMBL" id="LFYR01002138">
    <property type="protein sequence ID" value="KMZ56824.1"/>
    <property type="molecule type" value="Genomic_DNA"/>
</dbReference>
<dbReference type="GO" id="GO:0006412">
    <property type="term" value="P:translation"/>
    <property type="evidence" value="ECO:0007669"/>
    <property type="project" value="InterPro"/>
</dbReference>
<evidence type="ECO:0000256" key="1">
    <source>
        <dbReference type="ARBA" id="ARBA00009296"/>
    </source>
</evidence>
<keyword evidence="3" id="KW-0687">Ribonucleoprotein</keyword>
<dbReference type="Gene3D" id="4.10.830.30">
    <property type="entry name" value="Ribosomal protein L31"/>
    <property type="match status" value="1"/>
</dbReference>
<comment type="similarity">
    <text evidence="1">Belongs to the bacterial ribosomal protein bL31 family. Type A subfamily.</text>
</comment>
<dbReference type="STRING" id="29655.A0A0K9NJ79"/>
<gene>
    <name evidence="6" type="ORF">ZOSMA_91G00910</name>
</gene>
<evidence type="ECO:0000256" key="4">
    <source>
        <dbReference type="ARBA" id="ARBA00035270"/>
    </source>
</evidence>
<name>A0A0K9NJ79_ZOSMR</name>
<evidence type="ECO:0000256" key="5">
    <source>
        <dbReference type="ARBA" id="ARBA00035529"/>
    </source>
</evidence>
<reference evidence="7" key="1">
    <citation type="journal article" date="2016" name="Nature">
        <title>The genome of the seagrass Zostera marina reveals angiosperm adaptation to the sea.</title>
        <authorList>
            <person name="Olsen J.L."/>
            <person name="Rouze P."/>
            <person name="Verhelst B."/>
            <person name="Lin Y.-C."/>
            <person name="Bayer T."/>
            <person name="Collen J."/>
            <person name="Dattolo E."/>
            <person name="De Paoli E."/>
            <person name="Dittami S."/>
            <person name="Maumus F."/>
            <person name="Michel G."/>
            <person name="Kersting A."/>
            <person name="Lauritano C."/>
            <person name="Lohaus R."/>
            <person name="Toepel M."/>
            <person name="Tonon T."/>
            <person name="Vanneste K."/>
            <person name="Amirebrahimi M."/>
            <person name="Brakel J."/>
            <person name="Bostroem C."/>
            <person name="Chovatia M."/>
            <person name="Grimwood J."/>
            <person name="Jenkins J.W."/>
            <person name="Jueterbock A."/>
            <person name="Mraz A."/>
            <person name="Stam W.T."/>
            <person name="Tice H."/>
            <person name="Bornberg-Bauer E."/>
            <person name="Green P.J."/>
            <person name="Pearson G.A."/>
            <person name="Procaccini G."/>
            <person name="Duarte C.M."/>
            <person name="Schmutz J."/>
            <person name="Reusch T.B.H."/>
            <person name="Van de Peer Y."/>
        </authorList>
    </citation>
    <scope>NUCLEOTIDE SEQUENCE [LARGE SCALE GENOMIC DNA]</scope>
    <source>
        <strain evidence="7">cv. Finnish</strain>
    </source>
</reference>
<dbReference type="PANTHER" id="PTHR33280:SF1">
    <property type="entry name" value="LARGE RIBOSOMAL SUBUNIT PROTEIN BL31C"/>
    <property type="match status" value="1"/>
</dbReference>
<evidence type="ECO:0000256" key="3">
    <source>
        <dbReference type="ARBA" id="ARBA00023274"/>
    </source>
</evidence>
<dbReference type="PRINTS" id="PR01249">
    <property type="entry name" value="RIBOSOMALL31"/>
</dbReference>
<dbReference type="OMA" id="MINDDQV"/>
<evidence type="ECO:0000313" key="6">
    <source>
        <dbReference type="EMBL" id="KMZ56824.1"/>
    </source>
</evidence>
<dbReference type="InterPro" id="IPR042105">
    <property type="entry name" value="Ribosomal_bL31_sf"/>
</dbReference>
<evidence type="ECO:0000313" key="7">
    <source>
        <dbReference type="Proteomes" id="UP000036987"/>
    </source>
</evidence>
<evidence type="ECO:0000256" key="2">
    <source>
        <dbReference type="ARBA" id="ARBA00022980"/>
    </source>
</evidence>
<accession>A0A0K9NJ79</accession>
<dbReference type="PANTHER" id="PTHR33280">
    <property type="entry name" value="50S RIBOSOMAL PROTEIN L31, CHLOROPLASTIC"/>
    <property type="match status" value="1"/>
</dbReference>
<dbReference type="GO" id="GO:0005840">
    <property type="term" value="C:ribosome"/>
    <property type="evidence" value="ECO:0007669"/>
    <property type="project" value="UniProtKB-KW"/>
</dbReference>
<dbReference type="GO" id="GO:1990904">
    <property type="term" value="C:ribonucleoprotein complex"/>
    <property type="evidence" value="ECO:0007669"/>
    <property type="project" value="UniProtKB-KW"/>
</dbReference>
<sequence>MTTGGTKEEYNIDVWSGNHPFYLGNRSAMINDDQVEKFRKKFGQLENFMEIPNLKYGEINLPGSKKKPAGKAKPKK</sequence>
<dbReference type="Proteomes" id="UP000036987">
    <property type="component" value="Unassembled WGS sequence"/>
</dbReference>
<protein>
    <recommendedName>
        <fullName evidence="4">Large ribosomal subunit protein bL31c</fullName>
    </recommendedName>
    <alternativeName>
        <fullName evidence="5">50S ribosomal protein L31, chloroplastic</fullName>
    </alternativeName>
</protein>